<dbReference type="EMBL" id="UGFC01000006">
    <property type="protein sequence ID" value="STM19505.1"/>
    <property type="molecule type" value="Genomic_DNA"/>
</dbReference>
<keyword evidence="3" id="KW-0808">Transferase</keyword>
<dbReference type="GO" id="GO:0004072">
    <property type="term" value="F:aspartate kinase activity"/>
    <property type="evidence" value="ECO:0007669"/>
    <property type="project" value="InterPro"/>
</dbReference>
<accession>A0A377DG93</accession>
<gene>
    <name evidence="3" type="primary">thrA_1</name>
    <name evidence="3" type="ORF">NCTC7922_05601</name>
</gene>
<feature type="domain" description="Aspartate/glutamate/uridylate kinase" evidence="2">
    <location>
        <begin position="2"/>
        <end position="155"/>
    </location>
</feature>
<dbReference type="GO" id="GO:0009067">
    <property type="term" value="P:aspartate family amino acid biosynthetic process"/>
    <property type="evidence" value="ECO:0007669"/>
    <property type="project" value="InterPro"/>
</dbReference>
<keyword evidence="1" id="KW-0521">NADP</keyword>
<proteinExistence type="predicted"/>
<sequence>MRVLKFGGTSVANAERFLRVADILESNARQGQVATVLSAPAKITNHLVAMIEKTISGQDALPNISDAERIFAELLTGLAAAQPGFPLAQLKTFVDQEFAQIKHVLHGISLLGQCPDSINAALICRGEKMSIAIMAGVLEARGHNVTVIDPVEKLLAVGHYLESTVDIAESTRRIAAVVFLLITWC</sequence>
<dbReference type="SUPFAM" id="SSF53633">
    <property type="entry name" value="Carbamate kinase-like"/>
    <property type="match status" value="1"/>
</dbReference>
<dbReference type="EC" id="1.1.1.3" evidence="3"/>
<dbReference type="PROSITE" id="PS00324">
    <property type="entry name" value="ASPARTOKINASE"/>
    <property type="match status" value="1"/>
</dbReference>
<dbReference type="GO" id="GO:0004412">
    <property type="term" value="F:homoserine dehydrogenase activity"/>
    <property type="evidence" value="ECO:0007669"/>
    <property type="project" value="UniProtKB-EC"/>
</dbReference>
<dbReference type="InterPro" id="IPR011147">
    <property type="entry name" value="Bifunc_Aspkin/hSer_DH"/>
</dbReference>
<dbReference type="InterPro" id="IPR018042">
    <property type="entry name" value="Aspartate_kinase_CS"/>
</dbReference>
<evidence type="ECO:0000256" key="1">
    <source>
        <dbReference type="ARBA" id="ARBA00022857"/>
    </source>
</evidence>
<protein>
    <submittedName>
        <fullName evidence="3">Bifunctional aspartokinase I/homoserine dehydrogenase I</fullName>
        <ecNumber evidence="3">1.1.1.3</ecNumber>
    </submittedName>
</protein>
<evidence type="ECO:0000313" key="3">
    <source>
        <dbReference type="EMBL" id="STM19505.1"/>
    </source>
</evidence>
<keyword evidence="3" id="KW-0560">Oxidoreductase</keyword>
<dbReference type="InterPro" id="IPR001048">
    <property type="entry name" value="Asp/Glu/Uridylate_kinase"/>
</dbReference>
<name>A0A377DG93_ECOLX</name>
<dbReference type="Pfam" id="PF00696">
    <property type="entry name" value="AA_kinase"/>
    <property type="match status" value="1"/>
</dbReference>
<dbReference type="InterPro" id="IPR036393">
    <property type="entry name" value="AceGlu_kinase-like_sf"/>
</dbReference>
<dbReference type="PANTHER" id="PTHR43070:SF3">
    <property type="entry name" value="HOMOSERINE DEHYDROGENASE"/>
    <property type="match status" value="1"/>
</dbReference>
<organism evidence="3 4">
    <name type="scientific">Escherichia coli</name>
    <dbReference type="NCBI Taxonomy" id="562"/>
    <lineage>
        <taxon>Bacteria</taxon>
        <taxon>Pseudomonadati</taxon>
        <taxon>Pseudomonadota</taxon>
        <taxon>Gammaproteobacteria</taxon>
        <taxon>Enterobacterales</taxon>
        <taxon>Enterobacteriaceae</taxon>
        <taxon>Escherichia</taxon>
    </lineage>
</organism>
<dbReference type="Proteomes" id="UP000254174">
    <property type="component" value="Unassembled WGS sequence"/>
</dbReference>
<reference evidence="3 4" key="1">
    <citation type="submission" date="2018-06" db="EMBL/GenBank/DDBJ databases">
        <authorList>
            <consortium name="Pathogen Informatics"/>
            <person name="Doyle S."/>
        </authorList>
    </citation>
    <scope>NUCLEOTIDE SEQUENCE [LARGE SCALE GENOMIC DNA]</scope>
    <source>
        <strain evidence="3 4">NCTC7922</strain>
    </source>
</reference>
<keyword evidence="3" id="KW-0418">Kinase</keyword>
<evidence type="ECO:0000313" key="4">
    <source>
        <dbReference type="Proteomes" id="UP000254174"/>
    </source>
</evidence>
<dbReference type="GO" id="GO:0009090">
    <property type="term" value="P:homoserine biosynthetic process"/>
    <property type="evidence" value="ECO:0007669"/>
    <property type="project" value="TreeGrafter"/>
</dbReference>
<evidence type="ECO:0000259" key="2">
    <source>
        <dbReference type="Pfam" id="PF00696"/>
    </source>
</evidence>
<dbReference type="Gene3D" id="3.40.1160.10">
    <property type="entry name" value="Acetylglutamate kinase-like"/>
    <property type="match status" value="1"/>
</dbReference>
<dbReference type="PANTHER" id="PTHR43070">
    <property type="match status" value="1"/>
</dbReference>
<dbReference type="AlphaFoldDB" id="A0A377DG93"/>